<dbReference type="AlphaFoldDB" id="A0A919CE15"/>
<dbReference type="SUPFAM" id="SSF53474">
    <property type="entry name" value="alpha/beta-Hydrolases"/>
    <property type="match status" value="1"/>
</dbReference>
<reference evidence="3" key="1">
    <citation type="journal article" date="2014" name="Int. J. Syst. Evol. Microbiol.">
        <title>Complete genome sequence of Corynebacterium casei LMG S-19264T (=DSM 44701T), isolated from a smear-ripened cheese.</title>
        <authorList>
            <consortium name="US DOE Joint Genome Institute (JGI-PGF)"/>
            <person name="Walter F."/>
            <person name="Albersmeier A."/>
            <person name="Kalinowski J."/>
            <person name="Ruckert C."/>
        </authorList>
    </citation>
    <scope>NUCLEOTIDE SEQUENCE</scope>
    <source>
        <strain evidence="3">JCM 4637</strain>
    </source>
</reference>
<dbReference type="InterPro" id="IPR000073">
    <property type="entry name" value="AB_hydrolase_1"/>
</dbReference>
<dbReference type="Pfam" id="PF12697">
    <property type="entry name" value="Abhydrolase_6"/>
    <property type="match status" value="1"/>
</dbReference>
<sequence length="285" mass="30005">MSVLKNSVRMTLVSAAALTVVASIASATPSTTSTTTVALSAGDRHKPSAKPTVVLVHGAFADASGWNDTAQQLRHRGFAVQAVANPLRGLDYDSAYLTAQLKGVKGPKILVGHSYGGAVITNAAAGVPEVKALVYIAAFAPDRGEALGGLLEQHADPTVPQLPQQAFQFTRPDGSARWEISLDPAKFRAAFAADVRRDVAGRMAAAQRPVAAEAFGQPAKHAAWKTVPSWALVARQDRAIAPSLERFMAKRAGAHVTEVNSSHAVMVSRPDAVTDVINQAYRATR</sequence>
<protein>
    <submittedName>
        <fullName evidence="3">Alpha/beta hydrolase</fullName>
    </submittedName>
</protein>
<dbReference type="InterPro" id="IPR052897">
    <property type="entry name" value="Sec-Metab_Biosynth_Hydrolase"/>
</dbReference>
<dbReference type="GO" id="GO:0016787">
    <property type="term" value="F:hydrolase activity"/>
    <property type="evidence" value="ECO:0007669"/>
    <property type="project" value="UniProtKB-KW"/>
</dbReference>
<dbReference type="PANTHER" id="PTHR37017:SF11">
    <property type="entry name" value="ESTERASE_LIPASE_THIOESTERASE DOMAIN-CONTAINING PROTEIN"/>
    <property type="match status" value="1"/>
</dbReference>
<evidence type="ECO:0000313" key="4">
    <source>
        <dbReference type="Proteomes" id="UP000638353"/>
    </source>
</evidence>
<accession>A0A919CE15</accession>
<evidence type="ECO:0000259" key="2">
    <source>
        <dbReference type="Pfam" id="PF12697"/>
    </source>
</evidence>
<gene>
    <name evidence="3" type="ORF">GCM10010334_72060</name>
</gene>
<dbReference type="PANTHER" id="PTHR37017">
    <property type="entry name" value="AB HYDROLASE-1 DOMAIN-CONTAINING PROTEIN-RELATED"/>
    <property type="match status" value="1"/>
</dbReference>
<keyword evidence="3" id="KW-0378">Hydrolase</keyword>
<organism evidence="3 4">
    <name type="scientific">Streptomyces finlayi</name>
    <dbReference type="NCBI Taxonomy" id="67296"/>
    <lineage>
        <taxon>Bacteria</taxon>
        <taxon>Bacillati</taxon>
        <taxon>Actinomycetota</taxon>
        <taxon>Actinomycetes</taxon>
        <taxon>Kitasatosporales</taxon>
        <taxon>Streptomycetaceae</taxon>
        <taxon>Streptomyces</taxon>
    </lineage>
</organism>
<dbReference type="RefSeq" id="WP_189828537.1">
    <property type="nucleotide sequence ID" value="NZ_BMVC01000020.1"/>
</dbReference>
<comment type="caution">
    <text evidence="3">The sequence shown here is derived from an EMBL/GenBank/DDBJ whole genome shotgun (WGS) entry which is preliminary data.</text>
</comment>
<dbReference type="EMBL" id="BMVC01000020">
    <property type="protein sequence ID" value="GHD13664.1"/>
    <property type="molecule type" value="Genomic_DNA"/>
</dbReference>
<reference evidence="3" key="2">
    <citation type="submission" date="2020-09" db="EMBL/GenBank/DDBJ databases">
        <authorList>
            <person name="Sun Q."/>
            <person name="Ohkuma M."/>
        </authorList>
    </citation>
    <scope>NUCLEOTIDE SEQUENCE</scope>
    <source>
        <strain evidence="3">JCM 4637</strain>
    </source>
</reference>
<evidence type="ECO:0000256" key="1">
    <source>
        <dbReference type="SAM" id="SignalP"/>
    </source>
</evidence>
<feature type="domain" description="AB hydrolase-1" evidence="2">
    <location>
        <begin position="53"/>
        <end position="275"/>
    </location>
</feature>
<keyword evidence="1" id="KW-0732">Signal</keyword>
<feature type="signal peptide" evidence="1">
    <location>
        <begin position="1"/>
        <end position="27"/>
    </location>
</feature>
<feature type="chain" id="PRO_5037181040" evidence="1">
    <location>
        <begin position="28"/>
        <end position="285"/>
    </location>
</feature>
<evidence type="ECO:0000313" key="3">
    <source>
        <dbReference type="EMBL" id="GHD13664.1"/>
    </source>
</evidence>
<proteinExistence type="predicted"/>
<dbReference type="Proteomes" id="UP000638353">
    <property type="component" value="Unassembled WGS sequence"/>
</dbReference>
<dbReference type="Gene3D" id="3.40.50.1820">
    <property type="entry name" value="alpha/beta hydrolase"/>
    <property type="match status" value="1"/>
</dbReference>
<dbReference type="InterPro" id="IPR029058">
    <property type="entry name" value="AB_hydrolase_fold"/>
</dbReference>
<name>A0A919CE15_9ACTN</name>